<evidence type="ECO:0000256" key="1">
    <source>
        <dbReference type="ARBA" id="ARBA00001917"/>
    </source>
</evidence>
<evidence type="ECO:0000256" key="4">
    <source>
        <dbReference type="ARBA" id="ARBA00022643"/>
    </source>
</evidence>
<comment type="cofactor">
    <cofactor evidence="1">
        <name>FMN</name>
        <dbReference type="ChEBI" id="CHEBI:58210"/>
    </cofactor>
</comment>
<dbReference type="Proteomes" id="UP001597252">
    <property type="component" value="Unassembled WGS sequence"/>
</dbReference>
<name>A0ABW4E5R5_9LACO</name>
<dbReference type="PANTHER" id="PTHR43673:SF2">
    <property type="entry name" value="NITROREDUCTASE"/>
    <property type="match status" value="1"/>
</dbReference>
<dbReference type="RefSeq" id="WP_125752827.1">
    <property type="nucleotide sequence ID" value="NZ_JBHTON010000014.1"/>
</dbReference>
<dbReference type="InterPro" id="IPR000415">
    <property type="entry name" value="Nitroreductase-like"/>
</dbReference>
<evidence type="ECO:0000313" key="7">
    <source>
        <dbReference type="EMBL" id="MFD1484722.1"/>
    </source>
</evidence>
<evidence type="ECO:0000256" key="5">
    <source>
        <dbReference type="ARBA" id="ARBA00023002"/>
    </source>
</evidence>
<keyword evidence="4" id="KW-0288">FMN</keyword>
<dbReference type="CDD" id="cd02062">
    <property type="entry name" value="Nitro_FMN_reductase"/>
    <property type="match status" value="1"/>
</dbReference>
<dbReference type="EMBL" id="JBHTON010000014">
    <property type="protein sequence ID" value="MFD1484722.1"/>
    <property type="molecule type" value="Genomic_DNA"/>
</dbReference>
<keyword evidence="8" id="KW-1185">Reference proteome</keyword>
<keyword evidence="5" id="KW-0560">Oxidoreductase</keyword>
<keyword evidence="3" id="KW-0285">Flavoprotein</keyword>
<proteinExistence type="inferred from homology"/>
<gene>
    <name evidence="7" type="ORF">ACFQ5J_05715</name>
</gene>
<dbReference type="PANTHER" id="PTHR43673">
    <property type="entry name" value="NAD(P)H NITROREDUCTASE YDGI-RELATED"/>
    <property type="match status" value="1"/>
</dbReference>
<comment type="caution">
    <text evidence="7">The sequence shown here is derived from an EMBL/GenBank/DDBJ whole genome shotgun (WGS) entry which is preliminary data.</text>
</comment>
<comment type="similarity">
    <text evidence="2">Belongs to the nitroreductase family.</text>
</comment>
<sequence length="174" mass="18200">METLQTLNQRTAIRSYTGEAPSEAALTQILQAAQAAPVAMGQFEHYHLSVISDPAILQAIDAAGAAQFGREHMLYGAPVFVVVAAKSAHEALTNAEYASAGIIVHNMALAAVDQGVASCYIWGVIAALNQSPAVLAQLHLPAGFIPTCGLTLGMSTQAYAPRQIAADKITTTRL</sequence>
<reference evidence="8" key="1">
    <citation type="journal article" date="2019" name="Int. J. Syst. Evol. Microbiol.">
        <title>The Global Catalogue of Microorganisms (GCM) 10K type strain sequencing project: providing services to taxonomists for standard genome sequencing and annotation.</title>
        <authorList>
            <consortium name="The Broad Institute Genomics Platform"/>
            <consortium name="The Broad Institute Genome Sequencing Center for Infectious Disease"/>
            <person name="Wu L."/>
            <person name="Ma J."/>
        </authorList>
    </citation>
    <scope>NUCLEOTIDE SEQUENCE [LARGE SCALE GENOMIC DNA]</scope>
    <source>
        <strain evidence="8">CCM 8903</strain>
    </source>
</reference>
<feature type="domain" description="Nitroreductase" evidence="6">
    <location>
        <begin position="8"/>
        <end position="153"/>
    </location>
</feature>
<protein>
    <submittedName>
        <fullName evidence="7">Nitroreductase family protein</fullName>
    </submittedName>
</protein>
<evidence type="ECO:0000259" key="6">
    <source>
        <dbReference type="Pfam" id="PF00881"/>
    </source>
</evidence>
<evidence type="ECO:0000256" key="2">
    <source>
        <dbReference type="ARBA" id="ARBA00007118"/>
    </source>
</evidence>
<dbReference type="SUPFAM" id="SSF55469">
    <property type="entry name" value="FMN-dependent nitroreductase-like"/>
    <property type="match status" value="1"/>
</dbReference>
<dbReference type="Gene3D" id="3.40.109.10">
    <property type="entry name" value="NADH Oxidase"/>
    <property type="match status" value="1"/>
</dbReference>
<evidence type="ECO:0000256" key="3">
    <source>
        <dbReference type="ARBA" id="ARBA00022630"/>
    </source>
</evidence>
<dbReference type="InterPro" id="IPR029479">
    <property type="entry name" value="Nitroreductase"/>
</dbReference>
<dbReference type="Pfam" id="PF00881">
    <property type="entry name" value="Nitroreductase"/>
    <property type="match status" value="1"/>
</dbReference>
<evidence type="ECO:0000313" key="8">
    <source>
        <dbReference type="Proteomes" id="UP001597252"/>
    </source>
</evidence>
<organism evidence="7 8">
    <name type="scientific">Lacticaseibacillus baoqingensis</name>
    <dbReference type="NCBI Taxonomy" id="2486013"/>
    <lineage>
        <taxon>Bacteria</taxon>
        <taxon>Bacillati</taxon>
        <taxon>Bacillota</taxon>
        <taxon>Bacilli</taxon>
        <taxon>Lactobacillales</taxon>
        <taxon>Lactobacillaceae</taxon>
        <taxon>Lacticaseibacillus</taxon>
    </lineage>
</organism>
<accession>A0ABW4E5R5</accession>